<name>A0A093RXE9_9GAMM</name>
<dbReference type="Proteomes" id="UP000032874">
    <property type="component" value="Unassembled WGS sequence"/>
</dbReference>
<evidence type="ECO:0000313" key="1">
    <source>
        <dbReference type="EMBL" id="KFX02496.1"/>
    </source>
</evidence>
<gene>
    <name evidence="1" type="ORF">KP22_18565</name>
</gene>
<reference evidence="1 2" key="1">
    <citation type="submission" date="2014-08" db="EMBL/GenBank/DDBJ databases">
        <title>Genome sequences of NCPPB Pectobacterium isolates.</title>
        <authorList>
            <person name="Glover R.H."/>
            <person name="Sapp M."/>
            <person name="Elphinstone J."/>
        </authorList>
    </citation>
    <scope>NUCLEOTIDE SEQUENCE [LARGE SCALE GENOMIC DNA]</scope>
    <source>
        <strain evidence="1 2">NCPPB 2795</strain>
    </source>
</reference>
<comment type="caution">
    <text evidence="1">The sequence shown here is derived from an EMBL/GenBank/DDBJ whole genome shotgun (WGS) entry which is preliminary data.</text>
</comment>
<proteinExistence type="predicted"/>
<accession>A0A093RXE9</accession>
<dbReference type="EMBL" id="JQHM01000014">
    <property type="protein sequence ID" value="KFX02496.1"/>
    <property type="molecule type" value="Genomic_DNA"/>
</dbReference>
<protein>
    <submittedName>
        <fullName evidence="1">Uncharacterized protein</fullName>
    </submittedName>
</protein>
<evidence type="ECO:0000313" key="2">
    <source>
        <dbReference type="Proteomes" id="UP000032874"/>
    </source>
</evidence>
<sequence length="66" mass="6915">MEDEAQLLSGLVATTCRKICVAVADTSRSPAPSRMPVNTLILDQDDAALIGNSFGDDGPQFGSFEA</sequence>
<dbReference type="AlphaFoldDB" id="A0A093RXE9"/>
<organism evidence="1 2">
    <name type="scientific">Pectobacterium betavasculorum</name>
    <dbReference type="NCBI Taxonomy" id="55207"/>
    <lineage>
        <taxon>Bacteria</taxon>
        <taxon>Pseudomonadati</taxon>
        <taxon>Pseudomonadota</taxon>
        <taxon>Gammaproteobacteria</taxon>
        <taxon>Enterobacterales</taxon>
        <taxon>Pectobacteriaceae</taxon>
        <taxon>Pectobacterium</taxon>
    </lineage>
</organism>